<reference evidence="2" key="1">
    <citation type="journal article" date="2014" name="Front. Microbiol.">
        <title>High frequency of phylogenetically diverse reductive dehalogenase-homologous genes in deep subseafloor sedimentary metagenomes.</title>
        <authorList>
            <person name="Kawai M."/>
            <person name="Futagami T."/>
            <person name="Toyoda A."/>
            <person name="Takaki Y."/>
            <person name="Nishi S."/>
            <person name="Hori S."/>
            <person name="Arai W."/>
            <person name="Tsubouchi T."/>
            <person name="Morono Y."/>
            <person name="Uchiyama I."/>
            <person name="Ito T."/>
            <person name="Fujiyama A."/>
            <person name="Inagaki F."/>
            <person name="Takami H."/>
        </authorList>
    </citation>
    <scope>NUCLEOTIDE SEQUENCE</scope>
    <source>
        <strain evidence="2">Expedition CK06-06</strain>
    </source>
</reference>
<dbReference type="Pfam" id="PF01936">
    <property type="entry name" value="NYN"/>
    <property type="match status" value="1"/>
</dbReference>
<accession>X1HJ13</accession>
<evidence type="ECO:0000259" key="1">
    <source>
        <dbReference type="Pfam" id="PF01936"/>
    </source>
</evidence>
<dbReference type="InterPro" id="IPR021139">
    <property type="entry name" value="NYN"/>
</dbReference>
<comment type="caution">
    <text evidence="2">The sequence shown here is derived from an EMBL/GenBank/DDBJ whole genome shotgun (WGS) entry which is preliminary data.</text>
</comment>
<dbReference type="PANTHER" id="PTHR35458">
    <property type="entry name" value="SLR0755 PROTEIN"/>
    <property type="match status" value="1"/>
</dbReference>
<dbReference type="GO" id="GO:0004540">
    <property type="term" value="F:RNA nuclease activity"/>
    <property type="evidence" value="ECO:0007669"/>
    <property type="project" value="InterPro"/>
</dbReference>
<organism evidence="2">
    <name type="scientific">marine sediment metagenome</name>
    <dbReference type="NCBI Taxonomy" id="412755"/>
    <lineage>
        <taxon>unclassified sequences</taxon>
        <taxon>metagenomes</taxon>
        <taxon>ecological metagenomes</taxon>
    </lineage>
</organism>
<feature type="domain" description="NYN" evidence="1">
    <location>
        <begin position="5"/>
        <end position="151"/>
    </location>
</feature>
<gene>
    <name evidence="2" type="ORF">S03H2_12026</name>
</gene>
<evidence type="ECO:0000313" key="2">
    <source>
        <dbReference type="EMBL" id="GAH45318.1"/>
    </source>
</evidence>
<dbReference type="CDD" id="cd10911">
    <property type="entry name" value="PIN_LabA"/>
    <property type="match status" value="1"/>
</dbReference>
<proteinExistence type="predicted"/>
<dbReference type="PANTHER" id="PTHR35458:SF8">
    <property type="entry name" value="SLR0650 PROTEIN"/>
    <property type="match status" value="1"/>
</dbReference>
<protein>
    <recommendedName>
        <fullName evidence="1">NYN domain-containing protein</fullName>
    </recommendedName>
</protein>
<dbReference type="Gene3D" id="3.40.50.1010">
    <property type="entry name" value="5'-nuclease"/>
    <property type="match status" value="1"/>
</dbReference>
<sequence>MNRKRLLVCVDTQNLWFSCHEELGENKKIDYRKLLKIAESGRDFAKVEAKAYMPVMEIEKSQTFISTLEYLGYKVKISQITGKEGMLVGTDMDVELVVDVVRKMDTFDTFVLVSGDSDFAPLLEFLNEKGKTVEVISFKSGFSEKLRPFCMSVRFLDIESVYIKEEIIAEKKR</sequence>
<name>X1HJ13_9ZZZZ</name>
<dbReference type="InterPro" id="IPR047140">
    <property type="entry name" value="LabA"/>
</dbReference>
<dbReference type="AlphaFoldDB" id="X1HJ13"/>
<dbReference type="EMBL" id="BARU01006125">
    <property type="protein sequence ID" value="GAH45318.1"/>
    <property type="molecule type" value="Genomic_DNA"/>
</dbReference>